<organism evidence="1 2">
    <name type="scientific">Paenibacillus polymyxa</name>
    <name type="common">Bacillus polymyxa</name>
    <dbReference type="NCBI Taxonomy" id="1406"/>
    <lineage>
        <taxon>Bacteria</taxon>
        <taxon>Bacillati</taxon>
        <taxon>Bacillota</taxon>
        <taxon>Bacilli</taxon>
        <taxon>Bacillales</taxon>
        <taxon>Paenibacillaceae</taxon>
        <taxon>Paenibacillus</taxon>
    </lineage>
</organism>
<dbReference type="AlphaFoldDB" id="A0A8I1LQ16"/>
<sequence length="64" mass="7333">MDKASKQTPKPLIILYGGDGVFSGSAEQLVFFKNVVEKFVKKTNIAFFYGTRESRKKWCQWIIG</sequence>
<dbReference type="Proteomes" id="UP000650605">
    <property type="component" value="Unassembled WGS sequence"/>
</dbReference>
<dbReference type="EMBL" id="JAEHFQ010000002">
    <property type="protein sequence ID" value="MBM0632635.1"/>
    <property type="molecule type" value="Genomic_DNA"/>
</dbReference>
<proteinExistence type="predicted"/>
<name>A0A8I1LQ16_PAEPO</name>
<accession>A0A8I1LQ16</accession>
<comment type="caution">
    <text evidence="1">The sequence shown here is derived from an EMBL/GenBank/DDBJ whole genome shotgun (WGS) entry which is preliminary data.</text>
</comment>
<evidence type="ECO:0000313" key="2">
    <source>
        <dbReference type="Proteomes" id="UP000650605"/>
    </source>
</evidence>
<protein>
    <submittedName>
        <fullName evidence="1">Uncharacterized protein</fullName>
    </submittedName>
</protein>
<gene>
    <name evidence="1" type="ORF">JDW19_05770</name>
</gene>
<evidence type="ECO:0000313" key="1">
    <source>
        <dbReference type="EMBL" id="MBM0632635.1"/>
    </source>
</evidence>
<reference evidence="1" key="1">
    <citation type="submission" date="2020-12" db="EMBL/GenBank/DDBJ databases">
        <title>Paenibacillus polymyxa LMG 27872: a double-edged sword.</title>
        <authorList>
            <person name="Langendries S."/>
            <person name="Garcia Mendez S."/>
            <person name="Beirinckx S."/>
            <person name="Viaene T."/>
            <person name="Baeyen S."/>
            <person name="Goeminne G."/>
            <person name="Willems A."/>
            <person name="Debode J."/>
            <person name="Goormachtig S."/>
        </authorList>
    </citation>
    <scope>NUCLEOTIDE SEQUENCE</scope>
    <source>
        <strain evidence="1">LMG 27872</strain>
    </source>
</reference>